<evidence type="ECO:0000256" key="4">
    <source>
        <dbReference type="ARBA" id="ARBA00005189"/>
    </source>
</evidence>
<keyword evidence="15" id="KW-0472">Membrane</keyword>
<evidence type="ECO:0000256" key="8">
    <source>
        <dbReference type="ARBA" id="ARBA00022516"/>
    </source>
</evidence>
<keyword evidence="8" id="KW-0444">Lipid biosynthesis</keyword>
<evidence type="ECO:0000313" key="19">
    <source>
        <dbReference type="EMBL" id="EFJ38178.1"/>
    </source>
</evidence>
<dbReference type="KEGG" id="smo:SELMODRAFT_74636"/>
<name>D8QNW1_SELML</name>
<sequence>MRAKNEEESERARLASKEELAAPLQALPPVQFAFAYGSGVFHQREISESSDRMVDYILGVSSPAQWHSQNIEMNPSHYSSWIAHFGGKAVADAACILGVGVHFNPFVEWRGKVIKYGVVGLSDLVGDILTWRRLYISGRLQKPVCMLVDHSGIAQKNKVNLQAALSTAMLLLPDEFSEEQLYETICGLSYQGDIRLLFAEDKNKVSKIVQGSFSNFRNLYSSSIQQATTSDVLKLSQKDEKVLSSRFSQELGPDAVREHVSHLPSTLLQRLAAKTGTGCENSSGGSVAVADALVRFGNARQRLIKQAVASIVRTSSLKQALSGFIAAGGVNAFRYASRKVSKAWKSCS</sequence>
<dbReference type="GO" id="GO:0004605">
    <property type="term" value="F:phosphatidate cytidylyltransferase activity"/>
    <property type="evidence" value="ECO:0000318"/>
    <property type="project" value="GO_Central"/>
</dbReference>
<dbReference type="UniPathway" id="UPA00557">
    <property type="reaction ID" value="UER00614"/>
</dbReference>
<dbReference type="OrthoDB" id="341477at2759"/>
<evidence type="ECO:0000256" key="14">
    <source>
        <dbReference type="ARBA" id="ARBA00023128"/>
    </source>
</evidence>
<dbReference type="HOGENOM" id="CLU_030279_1_1_1"/>
<evidence type="ECO:0000256" key="17">
    <source>
        <dbReference type="ARBA" id="ARBA00023264"/>
    </source>
</evidence>
<evidence type="ECO:0000256" key="2">
    <source>
        <dbReference type="ARBA" id="ARBA00004443"/>
    </source>
</evidence>
<dbReference type="Pfam" id="PF09139">
    <property type="entry name" value="Tam41_Mmp37"/>
    <property type="match status" value="1"/>
</dbReference>
<comment type="similarity">
    <text evidence="5">Belongs to the TAM41 family.</text>
</comment>
<proteinExistence type="inferred from homology"/>
<evidence type="ECO:0000256" key="6">
    <source>
        <dbReference type="ARBA" id="ARBA00012487"/>
    </source>
</evidence>
<evidence type="ECO:0000256" key="3">
    <source>
        <dbReference type="ARBA" id="ARBA00005119"/>
    </source>
</evidence>
<evidence type="ECO:0000313" key="20">
    <source>
        <dbReference type="Proteomes" id="UP000001514"/>
    </source>
</evidence>
<accession>D8QNW1</accession>
<keyword evidence="12" id="KW-0460">Magnesium</keyword>
<evidence type="ECO:0000256" key="5">
    <source>
        <dbReference type="ARBA" id="ARBA00005458"/>
    </source>
</evidence>
<evidence type="ECO:0000256" key="15">
    <source>
        <dbReference type="ARBA" id="ARBA00023136"/>
    </source>
</evidence>
<keyword evidence="17" id="KW-1208">Phospholipid metabolism</keyword>
<evidence type="ECO:0000256" key="16">
    <source>
        <dbReference type="ARBA" id="ARBA00023209"/>
    </source>
</evidence>
<comment type="subcellular location">
    <subcellularLocation>
        <location evidence="2">Mitochondrion inner membrane</location>
        <topology evidence="2">Peripheral membrane protein</topology>
        <orientation evidence="2">Matrix side</orientation>
    </subcellularLocation>
</comment>
<keyword evidence="14" id="KW-0496">Mitochondrion</keyword>
<gene>
    <name evidence="19" type="ORF">SELMODRAFT_74636</name>
</gene>
<evidence type="ECO:0000256" key="12">
    <source>
        <dbReference type="ARBA" id="ARBA00022842"/>
    </source>
</evidence>
<comment type="cofactor">
    <cofactor evidence="1">
        <name>Mg(2+)</name>
        <dbReference type="ChEBI" id="CHEBI:18420"/>
    </cofactor>
</comment>
<comment type="pathway">
    <text evidence="4">Lipid metabolism.</text>
</comment>
<dbReference type="GO" id="GO:0032049">
    <property type="term" value="P:cardiolipin biosynthetic process"/>
    <property type="evidence" value="ECO:0000318"/>
    <property type="project" value="GO_Central"/>
</dbReference>
<keyword evidence="13" id="KW-0443">Lipid metabolism</keyword>
<dbReference type="EMBL" id="GL377565">
    <property type="protein sequence ID" value="EFJ38178.1"/>
    <property type="molecule type" value="Genomic_DNA"/>
</dbReference>
<comment type="pathway">
    <text evidence="3">Phospholipid metabolism; CDP-diacylglycerol biosynthesis; CDP-diacylglycerol from sn-glycerol 3-phosphate: step 3/3.</text>
</comment>
<keyword evidence="20" id="KW-1185">Reference proteome</keyword>
<dbReference type="eggNOG" id="KOG2986">
    <property type="taxonomic scope" value="Eukaryota"/>
</dbReference>
<dbReference type="GO" id="GO:0005739">
    <property type="term" value="C:mitochondrion"/>
    <property type="evidence" value="ECO:0000318"/>
    <property type="project" value="GO_Central"/>
</dbReference>
<dbReference type="OMA" id="HAENMHR"/>
<evidence type="ECO:0000256" key="18">
    <source>
        <dbReference type="ARBA" id="ARBA00029893"/>
    </source>
</evidence>
<reference evidence="19 20" key="1">
    <citation type="journal article" date="2011" name="Science">
        <title>The Selaginella genome identifies genetic changes associated with the evolution of vascular plants.</title>
        <authorList>
            <person name="Banks J.A."/>
            <person name="Nishiyama T."/>
            <person name="Hasebe M."/>
            <person name="Bowman J.L."/>
            <person name="Gribskov M."/>
            <person name="dePamphilis C."/>
            <person name="Albert V.A."/>
            <person name="Aono N."/>
            <person name="Aoyama T."/>
            <person name="Ambrose B.A."/>
            <person name="Ashton N.W."/>
            <person name="Axtell M.J."/>
            <person name="Barker E."/>
            <person name="Barker M.S."/>
            <person name="Bennetzen J.L."/>
            <person name="Bonawitz N.D."/>
            <person name="Chapple C."/>
            <person name="Cheng C."/>
            <person name="Correa L.G."/>
            <person name="Dacre M."/>
            <person name="DeBarry J."/>
            <person name="Dreyer I."/>
            <person name="Elias M."/>
            <person name="Engstrom E.M."/>
            <person name="Estelle M."/>
            <person name="Feng L."/>
            <person name="Finet C."/>
            <person name="Floyd S.K."/>
            <person name="Frommer W.B."/>
            <person name="Fujita T."/>
            <person name="Gramzow L."/>
            <person name="Gutensohn M."/>
            <person name="Harholt J."/>
            <person name="Hattori M."/>
            <person name="Heyl A."/>
            <person name="Hirai T."/>
            <person name="Hiwatashi Y."/>
            <person name="Ishikawa M."/>
            <person name="Iwata M."/>
            <person name="Karol K.G."/>
            <person name="Koehler B."/>
            <person name="Kolukisaoglu U."/>
            <person name="Kubo M."/>
            <person name="Kurata T."/>
            <person name="Lalonde S."/>
            <person name="Li K."/>
            <person name="Li Y."/>
            <person name="Litt A."/>
            <person name="Lyons E."/>
            <person name="Manning G."/>
            <person name="Maruyama T."/>
            <person name="Michael T.P."/>
            <person name="Mikami K."/>
            <person name="Miyazaki S."/>
            <person name="Morinaga S."/>
            <person name="Murata T."/>
            <person name="Mueller-Roeber B."/>
            <person name="Nelson D.R."/>
            <person name="Obara M."/>
            <person name="Oguri Y."/>
            <person name="Olmstead R.G."/>
            <person name="Onodera N."/>
            <person name="Petersen B.L."/>
            <person name="Pils B."/>
            <person name="Prigge M."/>
            <person name="Rensing S.A."/>
            <person name="Riano-Pachon D.M."/>
            <person name="Roberts A.W."/>
            <person name="Sato Y."/>
            <person name="Scheller H.V."/>
            <person name="Schulz B."/>
            <person name="Schulz C."/>
            <person name="Shakirov E.V."/>
            <person name="Shibagaki N."/>
            <person name="Shinohara N."/>
            <person name="Shippen D.E."/>
            <person name="Soerensen I."/>
            <person name="Sotooka R."/>
            <person name="Sugimoto N."/>
            <person name="Sugita M."/>
            <person name="Sumikawa N."/>
            <person name="Tanurdzic M."/>
            <person name="Theissen G."/>
            <person name="Ulvskov P."/>
            <person name="Wakazuki S."/>
            <person name="Weng J.K."/>
            <person name="Willats W.W."/>
            <person name="Wipf D."/>
            <person name="Wolf P.G."/>
            <person name="Yang L."/>
            <person name="Zimmer A.D."/>
            <person name="Zhu Q."/>
            <person name="Mitros T."/>
            <person name="Hellsten U."/>
            <person name="Loque D."/>
            <person name="Otillar R."/>
            <person name="Salamov A."/>
            <person name="Schmutz J."/>
            <person name="Shapiro H."/>
            <person name="Lindquist E."/>
            <person name="Lucas S."/>
            <person name="Rokhsar D."/>
            <person name="Grigoriev I.V."/>
        </authorList>
    </citation>
    <scope>NUCLEOTIDE SEQUENCE [LARGE SCALE GENOMIC DNA]</scope>
</reference>
<keyword evidence="10" id="KW-0548">Nucleotidyltransferase</keyword>
<keyword evidence="16" id="KW-0594">Phospholipid biosynthesis</keyword>
<dbReference type="GO" id="GO:0005743">
    <property type="term" value="C:mitochondrial inner membrane"/>
    <property type="evidence" value="ECO:0007669"/>
    <property type="project" value="UniProtKB-SubCell"/>
</dbReference>
<evidence type="ECO:0000256" key="1">
    <source>
        <dbReference type="ARBA" id="ARBA00001946"/>
    </source>
</evidence>
<evidence type="ECO:0000256" key="11">
    <source>
        <dbReference type="ARBA" id="ARBA00022792"/>
    </source>
</evidence>
<evidence type="ECO:0000256" key="10">
    <source>
        <dbReference type="ARBA" id="ARBA00022695"/>
    </source>
</evidence>
<keyword evidence="11" id="KW-0999">Mitochondrion inner membrane</keyword>
<dbReference type="FunCoup" id="D8QNW1">
    <property type="interactions" value="3177"/>
</dbReference>
<dbReference type="Proteomes" id="UP000001514">
    <property type="component" value="Unassembled WGS sequence"/>
</dbReference>
<protein>
    <recommendedName>
        <fullName evidence="7">Phosphatidate cytidylyltransferase, mitochondrial</fullName>
        <ecNumber evidence="6">2.7.7.41</ecNumber>
    </recommendedName>
    <alternativeName>
        <fullName evidence="18">CDP-diacylglycerol synthase</fullName>
    </alternativeName>
</protein>
<dbReference type="PIRSF" id="PIRSF028840">
    <property type="entry name" value="Mmp37"/>
    <property type="match status" value="1"/>
</dbReference>
<dbReference type="PANTHER" id="PTHR13619:SF0">
    <property type="entry name" value="PHOSPHATIDATE CYTIDYLYLTRANSFERASE, MITOCHONDRIAL"/>
    <property type="match status" value="1"/>
</dbReference>
<dbReference type="EC" id="2.7.7.41" evidence="6"/>
<dbReference type="STRING" id="88036.D8QNW1"/>
<dbReference type="GO" id="GO:0016024">
    <property type="term" value="P:CDP-diacylglycerol biosynthetic process"/>
    <property type="evidence" value="ECO:0000318"/>
    <property type="project" value="GO_Central"/>
</dbReference>
<dbReference type="InterPro" id="IPR015222">
    <property type="entry name" value="Tam41"/>
</dbReference>
<evidence type="ECO:0000256" key="7">
    <source>
        <dbReference type="ARBA" id="ARBA00018337"/>
    </source>
</evidence>
<dbReference type="PANTHER" id="PTHR13619">
    <property type="entry name" value="PHOSPHATIDATE CYTIDYLYLTRANSFERASE, MITOCHONDRIAL"/>
    <property type="match status" value="1"/>
</dbReference>
<organism evidence="20">
    <name type="scientific">Selaginella moellendorffii</name>
    <name type="common">Spikemoss</name>
    <dbReference type="NCBI Taxonomy" id="88036"/>
    <lineage>
        <taxon>Eukaryota</taxon>
        <taxon>Viridiplantae</taxon>
        <taxon>Streptophyta</taxon>
        <taxon>Embryophyta</taxon>
        <taxon>Tracheophyta</taxon>
        <taxon>Lycopodiopsida</taxon>
        <taxon>Selaginellales</taxon>
        <taxon>Selaginellaceae</taxon>
        <taxon>Selaginella</taxon>
    </lineage>
</organism>
<keyword evidence="9" id="KW-0808">Transferase</keyword>
<dbReference type="Gramene" id="EFJ38178">
    <property type="protein sequence ID" value="EFJ38178"/>
    <property type="gene ID" value="SELMODRAFT_74636"/>
</dbReference>
<evidence type="ECO:0000256" key="9">
    <source>
        <dbReference type="ARBA" id="ARBA00022679"/>
    </source>
</evidence>
<dbReference type="AlphaFoldDB" id="D8QNW1"/>
<evidence type="ECO:0000256" key="13">
    <source>
        <dbReference type="ARBA" id="ARBA00023098"/>
    </source>
</evidence>
<dbReference type="InParanoid" id="D8QNW1"/>